<evidence type="ECO:0000313" key="2">
    <source>
        <dbReference type="EMBL" id="GAH53801.1"/>
    </source>
</evidence>
<proteinExistence type="predicted"/>
<keyword evidence="1" id="KW-1133">Transmembrane helix</keyword>
<feature type="transmembrane region" description="Helical" evidence="1">
    <location>
        <begin position="71"/>
        <end position="88"/>
    </location>
</feature>
<gene>
    <name evidence="2" type="ORF">S03H2_30120</name>
</gene>
<dbReference type="EMBL" id="BARU01018211">
    <property type="protein sequence ID" value="GAH53801.1"/>
    <property type="molecule type" value="Genomic_DNA"/>
</dbReference>
<feature type="non-terminal residue" evidence="2">
    <location>
        <position position="132"/>
    </location>
</feature>
<comment type="caution">
    <text evidence="2">The sequence shown here is derived from an EMBL/GenBank/DDBJ whole genome shotgun (WGS) entry which is preliminary data.</text>
</comment>
<sequence length="132" mass="14376">MGETTETTKVGISASKVVALIGALVVIQVSISYFYTSDVLNILYGVIGLIFAAIIFISLEIVDTKKVKIPYFWWVLLIIGVLLILFGYLAGSSYLAGVLVLIAALLEFLSQKKTYAESKIVALIGACYLIYE</sequence>
<keyword evidence="1" id="KW-0812">Transmembrane</keyword>
<dbReference type="AlphaFoldDB" id="X1G7B4"/>
<reference evidence="2" key="1">
    <citation type="journal article" date="2014" name="Front. Microbiol.">
        <title>High frequency of phylogenetically diverse reductive dehalogenase-homologous genes in deep subseafloor sedimentary metagenomes.</title>
        <authorList>
            <person name="Kawai M."/>
            <person name="Futagami T."/>
            <person name="Toyoda A."/>
            <person name="Takaki Y."/>
            <person name="Nishi S."/>
            <person name="Hori S."/>
            <person name="Arai W."/>
            <person name="Tsubouchi T."/>
            <person name="Morono Y."/>
            <person name="Uchiyama I."/>
            <person name="Ito T."/>
            <person name="Fujiyama A."/>
            <person name="Inagaki F."/>
            <person name="Takami H."/>
        </authorList>
    </citation>
    <scope>NUCLEOTIDE SEQUENCE</scope>
    <source>
        <strain evidence="2">Expedition CK06-06</strain>
    </source>
</reference>
<feature type="transmembrane region" description="Helical" evidence="1">
    <location>
        <begin position="42"/>
        <end position="59"/>
    </location>
</feature>
<protein>
    <submittedName>
        <fullName evidence="2">Uncharacterized protein</fullName>
    </submittedName>
</protein>
<accession>X1G7B4</accession>
<organism evidence="2">
    <name type="scientific">marine sediment metagenome</name>
    <dbReference type="NCBI Taxonomy" id="412755"/>
    <lineage>
        <taxon>unclassified sequences</taxon>
        <taxon>metagenomes</taxon>
        <taxon>ecological metagenomes</taxon>
    </lineage>
</organism>
<evidence type="ECO:0000256" key="1">
    <source>
        <dbReference type="SAM" id="Phobius"/>
    </source>
</evidence>
<feature type="transmembrane region" description="Helical" evidence="1">
    <location>
        <begin position="17"/>
        <end position="36"/>
    </location>
</feature>
<keyword evidence="1" id="KW-0472">Membrane</keyword>
<feature type="transmembrane region" description="Helical" evidence="1">
    <location>
        <begin position="94"/>
        <end position="110"/>
    </location>
</feature>
<name>X1G7B4_9ZZZZ</name>